<evidence type="ECO:0000313" key="1">
    <source>
        <dbReference type="EMBL" id="KAA8520794.1"/>
    </source>
</evidence>
<sequence length="166" mass="19162">MLDDGRGSCGVGSYYHRMRLWMVTIAGRALSFLFVKEATKLIIVEKIAYDSATKEKPRFSRRYFLYVLPRGWTSNLQASRQCLDSLEDSQPRVKGLFCHQRTISIGLSKVEEFIHSELYNALTNTNRRIQKEKEKGIDREAKAKIATYQKKKKLCKLAGDFCEVQT</sequence>
<proteinExistence type="predicted"/>
<dbReference type="OrthoDB" id="610608at2759"/>
<protein>
    <submittedName>
        <fullName evidence="1">Uncharacterized protein</fullName>
    </submittedName>
</protein>
<dbReference type="Proteomes" id="UP000325577">
    <property type="component" value="Linkage Group LG6"/>
</dbReference>
<organism evidence="1 2">
    <name type="scientific">Nyssa sinensis</name>
    <dbReference type="NCBI Taxonomy" id="561372"/>
    <lineage>
        <taxon>Eukaryota</taxon>
        <taxon>Viridiplantae</taxon>
        <taxon>Streptophyta</taxon>
        <taxon>Embryophyta</taxon>
        <taxon>Tracheophyta</taxon>
        <taxon>Spermatophyta</taxon>
        <taxon>Magnoliopsida</taxon>
        <taxon>eudicotyledons</taxon>
        <taxon>Gunneridae</taxon>
        <taxon>Pentapetalae</taxon>
        <taxon>asterids</taxon>
        <taxon>Cornales</taxon>
        <taxon>Nyssaceae</taxon>
        <taxon>Nyssa</taxon>
    </lineage>
</organism>
<evidence type="ECO:0000313" key="2">
    <source>
        <dbReference type="Proteomes" id="UP000325577"/>
    </source>
</evidence>
<name>A0A5J4ZSH2_9ASTE</name>
<keyword evidence="2" id="KW-1185">Reference proteome</keyword>
<accession>A0A5J4ZSH2</accession>
<reference evidence="1 2" key="1">
    <citation type="submission" date="2019-09" db="EMBL/GenBank/DDBJ databases">
        <title>A chromosome-level genome assembly of the Chinese tupelo Nyssa sinensis.</title>
        <authorList>
            <person name="Yang X."/>
            <person name="Kang M."/>
            <person name="Yang Y."/>
            <person name="Xiong H."/>
            <person name="Wang M."/>
            <person name="Zhang Z."/>
            <person name="Wang Z."/>
            <person name="Wu H."/>
            <person name="Ma T."/>
            <person name="Liu J."/>
            <person name="Xi Z."/>
        </authorList>
    </citation>
    <scope>NUCLEOTIDE SEQUENCE [LARGE SCALE GENOMIC DNA]</scope>
    <source>
        <strain evidence="1">J267</strain>
        <tissue evidence="1">Leaf</tissue>
    </source>
</reference>
<dbReference type="AlphaFoldDB" id="A0A5J4ZSH2"/>
<gene>
    <name evidence="1" type="ORF">F0562_014934</name>
</gene>
<dbReference type="EMBL" id="CM018049">
    <property type="protein sequence ID" value="KAA8520794.1"/>
    <property type="molecule type" value="Genomic_DNA"/>
</dbReference>